<dbReference type="InterPro" id="IPR003715">
    <property type="entry name" value="Poly_export_N"/>
</dbReference>
<dbReference type="InterPro" id="IPR049712">
    <property type="entry name" value="Poly_export"/>
</dbReference>
<feature type="domain" description="Polysaccharide export protein N-terminal" evidence="3">
    <location>
        <begin position="92"/>
        <end position="171"/>
    </location>
</feature>
<accession>A0A2V1P326</accession>
<keyword evidence="1" id="KW-0732">Signal</keyword>
<feature type="domain" description="Polysaccharide export protein N-terminal" evidence="3">
    <location>
        <begin position="183"/>
        <end position="266"/>
    </location>
</feature>
<dbReference type="PANTHER" id="PTHR33619:SF3">
    <property type="entry name" value="POLYSACCHARIDE EXPORT PROTEIN GFCE-RELATED"/>
    <property type="match status" value="1"/>
</dbReference>
<evidence type="ECO:0000259" key="3">
    <source>
        <dbReference type="Pfam" id="PF02563"/>
    </source>
</evidence>
<dbReference type="PROSITE" id="PS51257">
    <property type="entry name" value="PROKAR_LIPOPROTEIN"/>
    <property type="match status" value="1"/>
</dbReference>
<dbReference type="OrthoDB" id="9808421at2"/>
<keyword evidence="5" id="KW-1185">Reference proteome</keyword>
<dbReference type="GO" id="GO:0015159">
    <property type="term" value="F:polysaccharide transmembrane transporter activity"/>
    <property type="evidence" value="ECO:0007669"/>
    <property type="project" value="InterPro"/>
</dbReference>
<sequence length="581" mass="63009">MYYKVSALALFTLAACDIAYEPQTLPLTSRVTEVEQTEFKLNVKPLTREEIALANARQWHRQAIVPNRQAAEGTSLRQEASARAENLPPVTSPPVYRLGVGDELSLEIKKQVVDRDGVPRATSQVLQLPVKEDGTIFSAQIGSIEVRARTLNAVRDLIGRELARSSGRDAQALTELTPPPTGAPPVYRIGAGDVLAITRVLPQVSDDGNVNDVPNTRPLVVASNGSVRPLGAGDVDVGGLTTGEAIEEISAELLRNGLNPDIELSIQANNSKPLRLIGDLPTTIEDRLIPIAEAPVRLVDVVSRLGLQTPPGRDYLIEIRREGERYGVLLKNLLGPERRAPIYLHPDDTIRIQAQESAPDFAVNIVGFNSQSVSVTSVAGNGASVELPVTSQPLELADAINAANIAVDSETDVMARIIRNGQEYRVSVRRSLIDQPSRKVFLQSGDRIVFEPIVFEKQTVMITGAGTAPQLIEIAQIARPTLSDAVFSSRALADAESDLKQVFVLRPDENVANQFDAYYLDLSNPTRLALADDLQLRPNDIIFISDQPVSQFTRVVGRINNALRSGLGLAQSAEAVQTLVQ</sequence>
<dbReference type="Gene3D" id="3.30.1950.10">
    <property type="entry name" value="wza like domain"/>
    <property type="match status" value="2"/>
</dbReference>
<comment type="caution">
    <text evidence="4">The sequence shown here is derived from an EMBL/GenBank/DDBJ whole genome shotgun (WGS) entry which is preliminary data.</text>
</comment>
<dbReference type="Pfam" id="PF02563">
    <property type="entry name" value="Poly_export"/>
    <property type="match status" value="2"/>
</dbReference>
<evidence type="ECO:0000313" key="5">
    <source>
        <dbReference type="Proteomes" id="UP000245293"/>
    </source>
</evidence>
<dbReference type="PANTHER" id="PTHR33619">
    <property type="entry name" value="POLYSACCHARIDE EXPORT PROTEIN GFCE-RELATED"/>
    <property type="match status" value="1"/>
</dbReference>
<evidence type="ECO:0000256" key="2">
    <source>
        <dbReference type="SAM" id="MobiDB-lite"/>
    </source>
</evidence>
<evidence type="ECO:0000313" key="4">
    <source>
        <dbReference type="EMBL" id="PWG16168.1"/>
    </source>
</evidence>
<evidence type="ECO:0000256" key="1">
    <source>
        <dbReference type="ARBA" id="ARBA00022729"/>
    </source>
</evidence>
<name>A0A2V1P326_9RHOB</name>
<dbReference type="Proteomes" id="UP000245293">
    <property type="component" value="Unassembled WGS sequence"/>
</dbReference>
<gene>
    <name evidence="4" type="ORF">DFK10_13325</name>
</gene>
<reference evidence="5" key="1">
    <citation type="submission" date="2018-05" db="EMBL/GenBank/DDBJ databases">
        <authorList>
            <person name="Du Z."/>
            <person name="Wang X."/>
        </authorList>
    </citation>
    <scope>NUCLEOTIDE SEQUENCE [LARGE SCALE GENOMIC DNA]</scope>
    <source>
        <strain evidence="5">WDS4C29</strain>
    </source>
</reference>
<dbReference type="AlphaFoldDB" id="A0A2V1P326"/>
<feature type="region of interest" description="Disordered" evidence="2">
    <location>
        <begin position="69"/>
        <end position="92"/>
    </location>
</feature>
<dbReference type="Gene3D" id="3.10.560.10">
    <property type="entry name" value="Outer membrane lipoprotein wza domain like"/>
    <property type="match status" value="3"/>
</dbReference>
<dbReference type="EMBL" id="QETF01000017">
    <property type="protein sequence ID" value="PWG16168.1"/>
    <property type="molecule type" value="Genomic_DNA"/>
</dbReference>
<dbReference type="RefSeq" id="WP_109389534.1">
    <property type="nucleotide sequence ID" value="NZ_QETF01000017.1"/>
</dbReference>
<protein>
    <recommendedName>
        <fullName evidence="3">Polysaccharide export protein N-terminal domain-containing protein</fullName>
    </recommendedName>
</protein>
<proteinExistence type="predicted"/>
<organism evidence="4 5">
    <name type="scientific">Salibaculum griseiflavum</name>
    <dbReference type="NCBI Taxonomy" id="1914409"/>
    <lineage>
        <taxon>Bacteria</taxon>
        <taxon>Pseudomonadati</taxon>
        <taxon>Pseudomonadota</taxon>
        <taxon>Alphaproteobacteria</taxon>
        <taxon>Rhodobacterales</taxon>
        <taxon>Roseobacteraceae</taxon>
        <taxon>Salibaculum</taxon>
    </lineage>
</organism>